<feature type="compositionally biased region" description="Basic and acidic residues" evidence="2">
    <location>
        <begin position="145"/>
        <end position="160"/>
    </location>
</feature>
<dbReference type="STRING" id="131310.A0A0N4Z235"/>
<protein>
    <submittedName>
        <fullName evidence="5">RRM domain-containing protein</fullName>
    </submittedName>
</protein>
<feature type="compositionally biased region" description="Gly residues" evidence="2">
    <location>
        <begin position="104"/>
        <end position="121"/>
    </location>
</feature>
<feature type="region of interest" description="Disordered" evidence="2">
    <location>
        <begin position="569"/>
        <end position="610"/>
    </location>
</feature>
<dbReference type="Gene3D" id="3.30.70.330">
    <property type="match status" value="2"/>
</dbReference>
<dbReference type="InterPro" id="IPR035979">
    <property type="entry name" value="RBD_domain_sf"/>
</dbReference>
<keyword evidence="4" id="KW-1185">Reference proteome</keyword>
<evidence type="ECO:0000259" key="3">
    <source>
        <dbReference type="PROSITE" id="PS50102"/>
    </source>
</evidence>
<accession>A0A0N4Z235</accession>
<dbReference type="SUPFAM" id="SSF54928">
    <property type="entry name" value="RNA-binding domain, RBD"/>
    <property type="match status" value="1"/>
</dbReference>
<feature type="compositionally biased region" description="Basic and acidic residues" evidence="2">
    <location>
        <begin position="1"/>
        <end position="13"/>
    </location>
</feature>
<dbReference type="WBParaSite" id="PTRK_0000093100.1">
    <property type="protein sequence ID" value="PTRK_0000093100.1"/>
    <property type="gene ID" value="PTRK_0000093100"/>
</dbReference>
<feature type="compositionally biased region" description="Acidic residues" evidence="2">
    <location>
        <begin position="211"/>
        <end position="298"/>
    </location>
</feature>
<feature type="compositionally biased region" description="Basic and acidic residues" evidence="2">
    <location>
        <begin position="50"/>
        <end position="103"/>
    </location>
</feature>
<sequence length="610" mass="68290">MGFDRDNKMDKPRGRGGSRGNFGSRDGSAGRNNSFDKAYNGRGNGSFRSRGGDRGGFRGRGGDRGSFRGRGGDRGSFRGRGGDRGSFRGRGGDRGGFRGRGGDRGGGFRGRGGDRGGSFRGRGGDRGSFRGRGGDRGGFRGRGGSKFEDTTRKRKLEKKEERFDVVDADYNPYSNEIQEDVDEMPTKMMKLGNGKAVKKNGIVPQKKEEIISFDDSDEGEEMDEEIDEEVVVDEEMSDEEVGAEESGEEVSDEEVEVMDEELESSDEEVEVIDEELESSDEEVEVIDEEASDEEDGVEVEEKTTNHLKEESSDEDEIVKVKKLPVPKEKVIKPTEIMIEDQKRREERDRRSLRIKSLPLDTTSEEIKKLTPEALSIRITRGKKKCGCYLVYGGVETCKKAVKVLSATTFKGSRLEAQWLGSPEYRAQAKPSKQPINPFELYIGGLANFTPKSAIEKVFPNATVNMQFGPQGEQKNFVFIRFPTEKDAYDAFKKHENLTINKQLVDVFFGRTWSAPGATEAKTPVVKPVEEKKEVRKEIEITEEGNELYPRLRKDSDTTSIESIASSCEGIEEVIGEDDEIMDEEDEEMDEEIDEEIDEEMEDEESEEEDN</sequence>
<organism evidence="4 5">
    <name type="scientific">Parastrongyloides trichosuri</name>
    <name type="common">Possum-specific nematode worm</name>
    <dbReference type="NCBI Taxonomy" id="131310"/>
    <lineage>
        <taxon>Eukaryota</taxon>
        <taxon>Metazoa</taxon>
        <taxon>Ecdysozoa</taxon>
        <taxon>Nematoda</taxon>
        <taxon>Chromadorea</taxon>
        <taxon>Rhabditida</taxon>
        <taxon>Tylenchina</taxon>
        <taxon>Panagrolaimomorpha</taxon>
        <taxon>Strongyloidoidea</taxon>
        <taxon>Strongyloididae</taxon>
        <taxon>Parastrongyloides</taxon>
    </lineage>
</organism>
<proteinExistence type="predicted"/>
<evidence type="ECO:0000313" key="5">
    <source>
        <dbReference type="WBParaSite" id="PTRK_0000093100.1"/>
    </source>
</evidence>
<evidence type="ECO:0000313" key="4">
    <source>
        <dbReference type="Proteomes" id="UP000038045"/>
    </source>
</evidence>
<feature type="region of interest" description="Disordered" evidence="2">
    <location>
        <begin position="208"/>
        <end position="315"/>
    </location>
</feature>
<dbReference type="SMART" id="SM00360">
    <property type="entry name" value="RRM"/>
    <property type="match status" value="2"/>
</dbReference>
<dbReference type="CDD" id="cd00590">
    <property type="entry name" value="RRM_SF"/>
    <property type="match status" value="1"/>
</dbReference>
<name>A0A0N4Z235_PARTI</name>
<dbReference type="InterPro" id="IPR000504">
    <property type="entry name" value="RRM_dom"/>
</dbReference>
<dbReference type="GO" id="GO:0003723">
    <property type="term" value="F:RNA binding"/>
    <property type="evidence" value="ECO:0007669"/>
    <property type="project" value="UniProtKB-UniRule"/>
</dbReference>
<keyword evidence="1" id="KW-0694">RNA-binding</keyword>
<feature type="domain" description="RRM" evidence="3">
    <location>
        <begin position="438"/>
        <end position="511"/>
    </location>
</feature>
<reference evidence="5" key="1">
    <citation type="submission" date="2017-02" db="UniProtKB">
        <authorList>
            <consortium name="WormBaseParasite"/>
        </authorList>
    </citation>
    <scope>IDENTIFICATION</scope>
</reference>
<dbReference type="AlphaFoldDB" id="A0A0N4Z235"/>
<dbReference type="PROSITE" id="PS50102">
    <property type="entry name" value="RRM"/>
    <property type="match status" value="1"/>
</dbReference>
<dbReference type="Proteomes" id="UP000038045">
    <property type="component" value="Unplaced"/>
</dbReference>
<feature type="region of interest" description="Disordered" evidence="2">
    <location>
        <begin position="1"/>
        <end position="160"/>
    </location>
</feature>
<evidence type="ECO:0000256" key="2">
    <source>
        <dbReference type="SAM" id="MobiDB-lite"/>
    </source>
</evidence>
<evidence type="ECO:0000256" key="1">
    <source>
        <dbReference type="PROSITE-ProRule" id="PRU00176"/>
    </source>
</evidence>
<feature type="compositionally biased region" description="Basic and acidic residues" evidence="2">
    <location>
        <begin position="299"/>
        <end position="310"/>
    </location>
</feature>
<feature type="compositionally biased region" description="Basic and acidic residues" evidence="2">
    <location>
        <begin position="122"/>
        <end position="138"/>
    </location>
</feature>
<dbReference type="InterPro" id="IPR012677">
    <property type="entry name" value="Nucleotide-bd_a/b_plait_sf"/>
</dbReference>